<evidence type="ECO:0000256" key="6">
    <source>
        <dbReference type="ARBA" id="ARBA00022989"/>
    </source>
</evidence>
<feature type="transmembrane region" description="Helical" evidence="13">
    <location>
        <begin position="161"/>
        <end position="184"/>
    </location>
</feature>
<dbReference type="GO" id="GO:0005789">
    <property type="term" value="C:endoplasmic reticulum membrane"/>
    <property type="evidence" value="ECO:0007669"/>
    <property type="project" value="UniProtKB-SubCell"/>
</dbReference>
<protein>
    <recommendedName>
        <fullName evidence="10">O-acyltransferase</fullName>
    </recommendedName>
</protein>
<feature type="compositionally biased region" description="Polar residues" evidence="12">
    <location>
        <begin position="33"/>
        <end position="44"/>
    </location>
</feature>
<comment type="subcellular location">
    <subcellularLocation>
        <location evidence="1 10">Endoplasmic reticulum membrane</location>
        <topology evidence="1 10">Multi-pass membrane protein</topology>
    </subcellularLocation>
</comment>
<comment type="similarity">
    <text evidence="2 10">Belongs to the membrane-bound acyltransferase family. Sterol o-acyltransferase subfamily.</text>
</comment>
<dbReference type="OrthoDB" id="10039049at2759"/>
<feature type="transmembrane region" description="Helical" evidence="13">
    <location>
        <begin position="595"/>
        <end position="614"/>
    </location>
</feature>
<evidence type="ECO:0000256" key="4">
    <source>
        <dbReference type="ARBA" id="ARBA00022692"/>
    </source>
</evidence>
<dbReference type="PANTHER" id="PTHR10408">
    <property type="entry name" value="STEROL O-ACYLTRANSFERASE"/>
    <property type="match status" value="1"/>
</dbReference>
<gene>
    <name evidence="14" type="ORF">HYPBUDRAFT_157030</name>
</gene>
<evidence type="ECO:0000256" key="3">
    <source>
        <dbReference type="ARBA" id="ARBA00022679"/>
    </source>
</evidence>
<dbReference type="AlphaFoldDB" id="A0A1E4RI47"/>
<feature type="transmembrane region" description="Helical" evidence="13">
    <location>
        <begin position="211"/>
        <end position="228"/>
    </location>
</feature>
<evidence type="ECO:0000256" key="11">
    <source>
        <dbReference type="PIRSR" id="PIRSR000439-1"/>
    </source>
</evidence>
<feature type="transmembrane region" description="Helical" evidence="13">
    <location>
        <begin position="538"/>
        <end position="560"/>
    </location>
</feature>
<evidence type="ECO:0000256" key="2">
    <source>
        <dbReference type="ARBA" id="ARBA00009010"/>
    </source>
</evidence>
<keyword evidence="3 10" id="KW-0808">Transferase</keyword>
<evidence type="ECO:0000256" key="1">
    <source>
        <dbReference type="ARBA" id="ARBA00004477"/>
    </source>
</evidence>
<proteinExistence type="inferred from homology"/>
<dbReference type="STRING" id="984485.A0A1E4RI47"/>
<keyword evidence="4 13" id="KW-0812">Transmembrane</keyword>
<sequence>MTARSNTLENLSIISDRNEGRRNSLGLIDDYNNDSPNETGTDSEQVPEKVVKSSDSSLVQDLETNLRKRDKTSKPLTVVNLDSDLDSRPLLDLEEIPATDSDHKQIFKKFKELKNYNLSRLNKRPKDGEDDKYKSRFGDIKFYIHSTTIFDAPYFKKSQFFGCYVLFWLGTAFLMFNSLIHSYFEHSEWIFNSPIINIMKKDLFKVGLTDLAMYLTTYVSFFIQYMCLKGWISWASTGSTIQLIYDFFHLLFWLVFASDHVMGFPWIAKVFLVLHNFVFLMKMHSYGFYNGYLWSVLEELKESERLLKKIDSGKSIVPQGMDKDHARKILIDSITFCKFELEYQSLATSLSTDVTVDPKDIDENIEDLQKKSIVKFPGNINLFNYFEYTMFPTVVYTLNFPRTPRIRRRYLFEKIVGTFGIIFLMILVAQNSLYPLVIKALNARTLPLDGKIKAYLFILLDMIPPFLLIYLLTFFLIWDAILNSIAELSRFADRDFYGPWWSCTDWSEYARIWNRPVHKFLLRHVYHSSISAFSMNKLSATMFTFILSSLVHELVMFVIFGKLRGYLLVLQMSQIPLVMISRTKYLKDKKVLGNVICWFGFISGPSMLCTLYLIF</sequence>
<evidence type="ECO:0000256" key="13">
    <source>
        <dbReference type="SAM" id="Phobius"/>
    </source>
</evidence>
<evidence type="ECO:0000256" key="9">
    <source>
        <dbReference type="ARBA" id="ARBA00023568"/>
    </source>
</evidence>
<keyword evidence="15" id="KW-1185">Reference proteome</keyword>
<evidence type="ECO:0000313" key="14">
    <source>
        <dbReference type="EMBL" id="ODV66901.1"/>
    </source>
</evidence>
<dbReference type="EMBL" id="KV454541">
    <property type="protein sequence ID" value="ODV66901.1"/>
    <property type="molecule type" value="Genomic_DNA"/>
</dbReference>
<evidence type="ECO:0000256" key="5">
    <source>
        <dbReference type="ARBA" id="ARBA00022824"/>
    </source>
</evidence>
<evidence type="ECO:0000256" key="10">
    <source>
        <dbReference type="PIRNR" id="PIRNR000439"/>
    </source>
</evidence>
<dbReference type="GO" id="GO:0034737">
    <property type="term" value="F:ergosterol O-acyltransferase activity"/>
    <property type="evidence" value="ECO:0007669"/>
    <property type="project" value="TreeGrafter"/>
</dbReference>
<dbReference type="GO" id="GO:0008204">
    <property type="term" value="P:ergosterol metabolic process"/>
    <property type="evidence" value="ECO:0007669"/>
    <property type="project" value="TreeGrafter"/>
</dbReference>
<organism evidence="14 15">
    <name type="scientific">Hyphopichia burtonii NRRL Y-1933</name>
    <dbReference type="NCBI Taxonomy" id="984485"/>
    <lineage>
        <taxon>Eukaryota</taxon>
        <taxon>Fungi</taxon>
        <taxon>Dikarya</taxon>
        <taxon>Ascomycota</taxon>
        <taxon>Saccharomycotina</taxon>
        <taxon>Pichiomycetes</taxon>
        <taxon>Debaryomycetaceae</taxon>
        <taxon>Hyphopichia</taxon>
    </lineage>
</organism>
<comment type="function">
    <text evidence="9">Sterol O-acyltransferase that catalyzes the formation of stery esters.</text>
</comment>
<dbReference type="GeneID" id="30996809"/>
<evidence type="ECO:0000256" key="12">
    <source>
        <dbReference type="SAM" id="MobiDB-lite"/>
    </source>
</evidence>
<accession>A0A1E4RI47</accession>
<evidence type="ECO:0000256" key="7">
    <source>
        <dbReference type="ARBA" id="ARBA00023136"/>
    </source>
</evidence>
<feature type="active site" evidence="11">
    <location>
        <position position="552"/>
    </location>
</feature>
<evidence type="ECO:0000256" key="8">
    <source>
        <dbReference type="ARBA" id="ARBA00023315"/>
    </source>
</evidence>
<name>A0A1E4RI47_9ASCO</name>
<feature type="transmembrane region" description="Helical" evidence="13">
    <location>
        <begin position="240"/>
        <end position="257"/>
    </location>
</feature>
<dbReference type="PANTHER" id="PTHR10408:SF23">
    <property type="entry name" value="STEROL O-ACYLTRANSFERASE 1-RELATED"/>
    <property type="match status" value="1"/>
</dbReference>
<keyword evidence="5 10" id="KW-0256">Endoplasmic reticulum</keyword>
<dbReference type="RefSeq" id="XP_020075968.1">
    <property type="nucleotide sequence ID" value="XM_020222260.1"/>
</dbReference>
<evidence type="ECO:0000313" key="15">
    <source>
        <dbReference type="Proteomes" id="UP000095085"/>
    </source>
</evidence>
<keyword evidence="6 13" id="KW-1133">Transmembrane helix</keyword>
<keyword evidence="8 10" id="KW-0012">Acyltransferase</keyword>
<dbReference type="InterPro" id="IPR004299">
    <property type="entry name" value="MBOAT_fam"/>
</dbReference>
<feature type="region of interest" description="Disordered" evidence="12">
    <location>
        <begin position="28"/>
        <end position="57"/>
    </location>
</feature>
<dbReference type="Pfam" id="PF03062">
    <property type="entry name" value="MBOAT"/>
    <property type="match status" value="1"/>
</dbReference>
<keyword evidence="7 10" id="KW-0472">Membrane</keyword>
<dbReference type="Proteomes" id="UP000095085">
    <property type="component" value="Unassembled WGS sequence"/>
</dbReference>
<reference evidence="15" key="1">
    <citation type="submission" date="2016-05" db="EMBL/GenBank/DDBJ databases">
        <title>Comparative genomics of biotechnologically important yeasts.</title>
        <authorList>
            <consortium name="DOE Joint Genome Institute"/>
            <person name="Riley R."/>
            <person name="Haridas S."/>
            <person name="Wolfe K.H."/>
            <person name="Lopes M.R."/>
            <person name="Hittinger C.T."/>
            <person name="Goker M."/>
            <person name="Salamov A."/>
            <person name="Wisecaver J."/>
            <person name="Long T.M."/>
            <person name="Aerts A.L."/>
            <person name="Barry K."/>
            <person name="Choi C."/>
            <person name="Clum A."/>
            <person name="Coughlan A.Y."/>
            <person name="Deshpande S."/>
            <person name="Douglass A.P."/>
            <person name="Hanson S.J."/>
            <person name="Klenk H.-P."/>
            <person name="Labutti K."/>
            <person name="Lapidus A."/>
            <person name="Lindquist E."/>
            <person name="Lipzen A."/>
            <person name="Meier-Kolthoff J.P."/>
            <person name="Ohm R.A."/>
            <person name="Otillar R.P."/>
            <person name="Pangilinan J."/>
            <person name="Peng Y."/>
            <person name="Rokas A."/>
            <person name="Rosa C.A."/>
            <person name="Scheuner C."/>
            <person name="Sibirny A.A."/>
            <person name="Slot J.C."/>
            <person name="Stielow J.B."/>
            <person name="Sun H."/>
            <person name="Kurtzman C.P."/>
            <person name="Blackwell M."/>
            <person name="Grigoriev I.V."/>
            <person name="Jeffries T.W."/>
        </authorList>
    </citation>
    <scope>NUCLEOTIDE SEQUENCE [LARGE SCALE GENOMIC DNA]</scope>
    <source>
        <strain evidence="15">NRRL Y-1933</strain>
    </source>
</reference>
<feature type="transmembrane region" description="Helical" evidence="13">
    <location>
        <begin position="415"/>
        <end position="434"/>
    </location>
</feature>
<dbReference type="PIRSF" id="PIRSF000439">
    <property type="entry name" value="Oat_ACAT_DAG_ARE"/>
    <property type="match status" value="1"/>
</dbReference>
<dbReference type="InterPro" id="IPR014371">
    <property type="entry name" value="Oat_ACAT_DAG_ARE"/>
</dbReference>
<feature type="transmembrane region" description="Helical" evidence="13">
    <location>
        <begin position="454"/>
        <end position="478"/>
    </location>
</feature>
<feature type="transmembrane region" description="Helical" evidence="13">
    <location>
        <begin position="263"/>
        <end position="281"/>
    </location>
</feature>